<reference evidence="3" key="1">
    <citation type="submission" date="2015-06" db="EMBL/GenBank/DDBJ databases">
        <title>Expansion of signal transduction pathways in fungi by whole-genome duplication.</title>
        <authorList>
            <consortium name="DOE Joint Genome Institute"/>
            <person name="Corrochano L.M."/>
            <person name="Kuo A."/>
            <person name="Marcet-Houben M."/>
            <person name="Polaino S."/>
            <person name="Salamov A."/>
            <person name="Villalobos J.M."/>
            <person name="Alvarez M.I."/>
            <person name="Avalos J."/>
            <person name="Benito E.P."/>
            <person name="Benoit I."/>
            <person name="Burger G."/>
            <person name="Camino L.P."/>
            <person name="Canovas D."/>
            <person name="Cerda-Olmedo E."/>
            <person name="Cheng J.-F."/>
            <person name="Dominguez A."/>
            <person name="Elias M."/>
            <person name="Eslava A.P."/>
            <person name="Glaser F."/>
            <person name="Grimwood J."/>
            <person name="Gutierrez G."/>
            <person name="Heitman J."/>
            <person name="Henrissat B."/>
            <person name="Iturriaga E.A."/>
            <person name="Lang B.F."/>
            <person name="Lavin J.L."/>
            <person name="Lee S."/>
            <person name="Li W."/>
            <person name="Lindquist E."/>
            <person name="Lopez-Garcia S."/>
            <person name="Luque E.M."/>
            <person name="Marcos A.T."/>
            <person name="Martin J."/>
            <person name="McCluskey K."/>
            <person name="Medina H.R."/>
            <person name="Miralles-Duran A."/>
            <person name="Miyazaki A."/>
            <person name="Munoz-Torres E."/>
            <person name="Oguiza J.A."/>
            <person name="Ohm R."/>
            <person name="Olmedo M."/>
            <person name="Orejas M."/>
            <person name="Ortiz-Castellanos L."/>
            <person name="Pisabarro A.G."/>
            <person name="Rodriguez-Romero J."/>
            <person name="Ruiz-Herrera J."/>
            <person name="Ruiz-Vazquez R."/>
            <person name="Sanz C."/>
            <person name="Schackwitz W."/>
            <person name="Schmutz J."/>
            <person name="Shahriari M."/>
            <person name="Shelest E."/>
            <person name="Silva-Franco F."/>
            <person name="Soanes D."/>
            <person name="Syed K."/>
            <person name="Tagua V.G."/>
            <person name="Talbot N.J."/>
            <person name="Thon M."/>
            <person name="De vries R.P."/>
            <person name="Wiebenga A."/>
            <person name="Yadav J.S."/>
            <person name="Braun E.L."/>
            <person name="Baker S."/>
            <person name="Garre V."/>
            <person name="Horwitz B."/>
            <person name="Torres-Martinez S."/>
            <person name="Idnurm A."/>
            <person name="Herrera-Estrella A."/>
            <person name="Gabaldon T."/>
            <person name="Grigoriev I.V."/>
        </authorList>
    </citation>
    <scope>NUCLEOTIDE SEQUENCE [LARGE SCALE GENOMIC DNA]</scope>
    <source>
        <strain evidence="3">NRRL 1555(-)</strain>
    </source>
</reference>
<name>A0A162NK64_PHYB8</name>
<sequence>MARIPLTSVLPLLVFLLADVPRKLLNPDSIFTFPILFVLDAILSTIYKIHGPQSIEPTNRKLIAGPDAADIAVSALGDTECLKDTPLEIFLGLEDNNNDNNNNDNNNSTPSTHPFTNTIANNSNSSSPTLSPLSFTSSSPFSTTISKNFITDEPESMDCRAPWDDTPVANTVEGCQDNLCPLPDFSSFSPTPTHSRSTPVSLGNRRRQRQLPPLEPLELDFFGPLSPPSLSPSMSVCSSISSASIDSVIPILARRRPSRVEHVVRLIEKGELKASASTPTTSTTSGVRPRGQSVSSLDSSTRPKPIRNRTFGFKPIKGVWEKRIQDTASIK</sequence>
<feature type="compositionally biased region" description="Low complexity" evidence="1">
    <location>
        <begin position="98"/>
        <end position="107"/>
    </location>
</feature>
<evidence type="ECO:0000256" key="1">
    <source>
        <dbReference type="SAM" id="MobiDB-lite"/>
    </source>
</evidence>
<organism evidence="2 3">
    <name type="scientific">Phycomyces blakesleeanus (strain ATCC 8743b / DSM 1359 / FGSC 10004 / NBRC 33097 / NRRL 1555)</name>
    <dbReference type="NCBI Taxonomy" id="763407"/>
    <lineage>
        <taxon>Eukaryota</taxon>
        <taxon>Fungi</taxon>
        <taxon>Fungi incertae sedis</taxon>
        <taxon>Mucoromycota</taxon>
        <taxon>Mucoromycotina</taxon>
        <taxon>Mucoromycetes</taxon>
        <taxon>Mucorales</taxon>
        <taxon>Phycomycetaceae</taxon>
        <taxon>Phycomyces</taxon>
    </lineage>
</organism>
<feature type="compositionally biased region" description="Low complexity" evidence="1">
    <location>
        <begin position="121"/>
        <end position="139"/>
    </location>
</feature>
<gene>
    <name evidence="2" type="ORF">PHYBLDRAFT_171187</name>
</gene>
<feature type="compositionally biased region" description="Polar residues" evidence="1">
    <location>
        <begin position="186"/>
        <end position="201"/>
    </location>
</feature>
<dbReference type="EMBL" id="KV440988">
    <property type="protein sequence ID" value="OAD70434.1"/>
    <property type="molecule type" value="Genomic_DNA"/>
</dbReference>
<dbReference type="RefSeq" id="XP_018288474.1">
    <property type="nucleotide sequence ID" value="XM_018436536.1"/>
</dbReference>
<feature type="region of interest" description="Disordered" evidence="1">
    <location>
        <begin position="93"/>
        <end position="139"/>
    </location>
</feature>
<feature type="compositionally biased region" description="Low complexity" evidence="1">
    <location>
        <begin position="274"/>
        <end position="285"/>
    </location>
</feature>
<dbReference type="GeneID" id="28997442"/>
<feature type="region of interest" description="Disordered" evidence="1">
    <location>
        <begin position="186"/>
        <end position="207"/>
    </location>
</feature>
<dbReference type="Proteomes" id="UP000077315">
    <property type="component" value="Unassembled WGS sequence"/>
</dbReference>
<evidence type="ECO:0000313" key="2">
    <source>
        <dbReference type="EMBL" id="OAD70434.1"/>
    </source>
</evidence>
<dbReference type="VEuPathDB" id="FungiDB:PHYBLDRAFT_171187"/>
<dbReference type="AlphaFoldDB" id="A0A162NK64"/>
<dbReference type="OrthoDB" id="2266849at2759"/>
<protein>
    <submittedName>
        <fullName evidence="2">Uncharacterized protein</fullName>
    </submittedName>
</protein>
<dbReference type="InParanoid" id="A0A162NK64"/>
<keyword evidence="3" id="KW-1185">Reference proteome</keyword>
<evidence type="ECO:0000313" key="3">
    <source>
        <dbReference type="Proteomes" id="UP000077315"/>
    </source>
</evidence>
<proteinExistence type="predicted"/>
<feature type="compositionally biased region" description="Polar residues" evidence="1">
    <location>
        <begin position="108"/>
        <end position="120"/>
    </location>
</feature>
<feature type="region of interest" description="Disordered" evidence="1">
    <location>
        <begin position="274"/>
        <end position="310"/>
    </location>
</feature>
<accession>A0A162NK64</accession>
<feature type="compositionally biased region" description="Polar residues" evidence="1">
    <location>
        <begin position="292"/>
        <end position="302"/>
    </location>
</feature>